<accession>A0A9N7VE10</accession>
<comment type="caution">
    <text evidence="1">The sequence shown here is derived from an EMBL/GenBank/DDBJ whole genome shotgun (WGS) entry which is preliminary data.</text>
</comment>
<keyword evidence="2" id="KW-1185">Reference proteome</keyword>
<evidence type="ECO:0000313" key="2">
    <source>
        <dbReference type="Proteomes" id="UP001153269"/>
    </source>
</evidence>
<dbReference type="EMBL" id="CADEAL010004004">
    <property type="protein sequence ID" value="CAB1449178.1"/>
    <property type="molecule type" value="Genomic_DNA"/>
</dbReference>
<name>A0A9N7VE10_PLEPL</name>
<dbReference type="Proteomes" id="UP001153269">
    <property type="component" value="Unassembled WGS sequence"/>
</dbReference>
<protein>
    <submittedName>
        <fullName evidence="1">Uncharacterized protein</fullName>
    </submittedName>
</protein>
<dbReference type="AlphaFoldDB" id="A0A9N7VE10"/>
<gene>
    <name evidence="1" type="ORF">PLEPLA_LOCUS36859</name>
</gene>
<reference evidence="1" key="1">
    <citation type="submission" date="2020-03" db="EMBL/GenBank/DDBJ databases">
        <authorList>
            <person name="Weist P."/>
        </authorList>
    </citation>
    <scope>NUCLEOTIDE SEQUENCE</scope>
</reference>
<sequence length="112" mass="12727">MFDDGESEKRNKAETFRTELCSQTEFGERVHRPRVSCSSCPLVPCVCSTPPHGTFNLNHNLTMGSSGNQLRTLEKTTTPTHVFVFVKSSLTQDEYMKRVLLKVTEHDVMYAE</sequence>
<proteinExistence type="predicted"/>
<organism evidence="1 2">
    <name type="scientific">Pleuronectes platessa</name>
    <name type="common">European plaice</name>
    <dbReference type="NCBI Taxonomy" id="8262"/>
    <lineage>
        <taxon>Eukaryota</taxon>
        <taxon>Metazoa</taxon>
        <taxon>Chordata</taxon>
        <taxon>Craniata</taxon>
        <taxon>Vertebrata</taxon>
        <taxon>Euteleostomi</taxon>
        <taxon>Actinopterygii</taxon>
        <taxon>Neopterygii</taxon>
        <taxon>Teleostei</taxon>
        <taxon>Neoteleostei</taxon>
        <taxon>Acanthomorphata</taxon>
        <taxon>Carangaria</taxon>
        <taxon>Pleuronectiformes</taxon>
        <taxon>Pleuronectoidei</taxon>
        <taxon>Pleuronectidae</taxon>
        <taxon>Pleuronectes</taxon>
    </lineage>
</organism>
<evidence type="ECO:0000313" key="1">
    <source>
        <dbReference type="EMBL" id="CAB1449178.1"/>
    </source>
</evidence>